<dbReference type="EMBL" id="KT007002">
    <property type="protein sequence ID" value="AKQ02691.1"/>
    <property type="molecule type" value="Genomic_DNA"/>
</dbReference>
<dbReference type="SMART" id="SM00173">
    <property type="entry name" value="RAS"/>
    <property type="match status" value="1"/>
</dbReference>
<evidence type="ECO:0000313" key="3">
    <source>
        <dbReference type="EMBL" id="AKQ02691.1"/>
    </source>
</evidence>
<sequence length="182" mass="20295">MKMKVCLVGEAAVGKTSLIRRFVLDDFDDKYIQTLGTKVSKKEITAASPDGSGELKIDMTIWDIMGQKGFRELLKEAYFYGAKGILAVCDLTRKRTLEDLDDWIEGVYSVTGRIPIEFLANKVDLNDQAQLGEAELVQAARAYDSSFRFTSAKTGINVELAFQSLGERIAKDRFARKPAPDE</sequence>
<dbReference type="Pfam" id="PF00071">
    <property type="entry name" value="Ras"/>
    <property type="match status" value="1"/>
</dbReference>
<name>A0A0H4T4P1_9EURY</name>
<dbReference type="GO" id="GO:0005525">
    <property type="term" value="F:GTP binding"/>
    <property type="evidence" value="ECO:0007669"/>
    <property type="project" value="UniProtKB-KW"/>
</dbReference>
<dbReference type="InterPro" id="IPR027417">
    <property type="entry name" value="P-loop_NTPase"/>
</dbReference>
<keyword evidence="1" id="KW-0547">Nucleotide-binding</keyword>
<protein>
    <submittedName>
        <fullName evidence="3">Small GTP-binding protein</fullName>
    </submittedName>
</protein>
<dbReference type="PRINTS" id="PR00449">
    <property type="entry name" value="RASTRNSFRMNG"/>
</dbReference>
<dbReference type="PROSITE" id="PS51421">
    <property type="entry name" value="RAS"/>
    <property type="match status" value="1"/>
</dbReference>
<dbReference type="CDD" id="cd00154">
    <property type="entry name" value="Rab"/>
    <property type="match status" value="1"/>
</dbReference>
<proteinExistence type="predicted"/>
<dbReference type="PANTHER" id="PTHR47977">
    <property type="entry name" value="RAS-RELATED PROTEIN RAB"/>
    <property type="match status" value="1"/>
</dbReference>
<evidence type="ECO:0000256" key="2">
    <source>
        <dbReference type="ARBA" id="ARBA00023134"/>
    </source>
</evidence>
<dbReference type="SUPFAM" id="SSF52540">
    <property type="entry name" value="P-loop containing nucleoside triphosphate hydrolases"/>
    <property type="match status" value="1"/>
</dbReference>
<evidence type="ECO:0000256" key="1">
    <source>
        <dbReference type="ARBA" id="ARBA00022741"/>
    </source>
</evidence>
<dbReference type="Gene3D" id="3.40.50.300">
    <property type="entry name" value="P-loop containing nucleotide triphosphate hydrolases"/>
    <property type="match status" value="1"/>
</dbReference>
<dbReference type="SMART" id="SM00175">
    <property type="entry name" value="RAB"/>
    <property type="match status" value="1"/>
</dbReference>
<dbReference type="GO" id="GO:0003924">
    <property type="term" value="F:GTPase activity"/>
    <property type="evidence" value="ECO:0007669"/>
    <property type="project" value="InterPro"/>
</dbReference>
<dbReference type="SMART" id="SM00174">
    <property type="entry name" value="RHO"/>
    <property type="match status" value="1"/>
</dbReference>
<dbReference type="PROSITE" id="PS51419">
    <property type="entry name" value="RAB"/>
    <property type="match status" value="1"/>
</dbReference>
<dbReference type="InterPro" id="IPR005225">
    <property type="entry name" value="Small_GTP-bd"/>
</dbReference>
<dbReference type="NCBIfam" id="TIGR00231">
    <property type="entry name" value="small_GTP"/>
    <property type="match status" value="1"/>
</dbReference>
<reference evidence="3" key="1">
    <citation type="journal article" date="2015" name="ISME J.">
        <title>Aquifer environment selects for microbial species cohorts in sediment and groundwater.</title>
        <authorList>
            <person name="Hug L.A."/>
            <person name="Thomas B.C."/>
            <person name="Brown C.T."/>
            <person name="Frischkorn K.R."/>
            <person name="Williams K.H."/>
            <person name="Tringe S.G."/>
            <person name="Banfield J.F."/>
        </authorList>
    </citation>
    <scope>NUCLEOTIDE SEQUENCE</scope>
</reference>
<accession>A0A0H4T4P1</accession>
<dbReference type="InterPro" id="IPR001806">
    <property type="entry name" value="Small_GTPase"/>
</dbReference>
<keyword evidence="2" id="KW-0342">GTP-binding</keyword>
<dbReference type="InterPro" id="IPR050227">
    <property type="entry name" value="Rab"/>
</dbReference>
<dbReference type="AlphaFoldDB" id="A0A0H4T4P1"/>
<dbReference type="FunFam" id="3.40.50.300:FF:001447">
    <property type="entry name" value="Ras-related protein Rab-1B"/>
    <property type="match status" value="1"/>
</dbReference>
<organism evidence="3">
    <name type="scientific">uncultured euryarchaeote Rifle_16ft_4_minimus_37664</name>
    <dbReference type="NCBI Taxonomy" id="1665194"/>
    <lineage>
        <taxon>Archaea</taxon>
        <taxon>Methanobacteriati</taxon>
        <taxon>Methanobacteriota</taxon>
        <taxon>environmental samples</taxon>
    </lineage>
</organism>